<evidence type="ECO:0000313" key="7">
    <source>
        <dbReference type="EMBL" id="GAF69885.1"/>
    </source>
</evidence>
<dbReference type="AlphaFoldDB" id="X0T1E3"/>
<proteinExistence type="predicted"/>
<evidence type="ECO:0000256" key="4">
    <source>
        <dbReference type="ARBA" id="ARBA00022989"/>
    </source>
</evidence>
<keyword evidence="2" id="KW-1003">Cell membrane</keyword>
<evidence type="ECO:0000256" key="1">
    <source>
        <dbReference type="ARBA" id="ARBA00004162"/>
    </source>
</evidence>
<sequence>MPLRLAEQFGSNVQSFNMTPIIDIVFLLIIFFLVVCQFIEAENFPVTVPDGCKFARSEPEPGAQVTTVTVMKDTEGQVCFAVGSEKISASSYSEIVETIARLVDVRLEDLPPERRLVTLRIDKDIHFAETQYALAGLAASSATDIQLAALRDKRTGLAR</sequence>
<protein>
    <recommendedName>
        <fullName evidence="8">Biopolymer transport protein ExbD/TolR</fullName>
    </recommendedName>
</protein>
<dbReference type="GO" id="GO:0022857">
    <property type="term" value="F:transmembrane transporter activity"/>
    <property type="evidence" value="ECO:0007669"/>
    <property type="project" value="InterPro"/>
</dbReference>
<dbReference type="Pfam" id="PF02472">
    <property type="entry name" value="ExbD"/>
    <property type="match status" value="1"/>
</dbReference>
<comment type="caution">
    <text evidence="7">The sequence shown here is derived from an EMBL/GenBank/DDBJ whole genome shotgun (WGS) entry which is preliminary data.</text>
</comment>
<dbReference type="PANTHER" id="PTHR30558">
    <property type="entry name" value="EXBD MEMBRANE COMPONENT OF PMF-DRIVEN MACROMOLECULE IMPORT SYSTEM"/>
    <property type="match status" value="1"/>
</dbReference>
<evidence type="ECO:0000256" key="6">
    <source>
        <dbReference type="SAM" id="Phobius"/>
    </source>
</evidence>
<feature type="transmembrane region" description="Helical" evidence="6">
    <location>
        <begin position="20"/>
        <end position="39"/>
    </location>
</feature>
<evidence type="ECO:0000256" key="5">
    <source>
        <dbReference type="ARBA" id="ARBA00023136"/>
    </source>
</evidence>
<dbReference type="GO" id="GO:0005886">
    <property type="term" value="C:plasma membrane"/>
    <property type="evidence" value="ECO:0007669"/>
    <property type="project" value="UniProtKB-SubCell"/>
</dbReference>
<name>X0T1E3_9ZZZZ</name>
<keyword evidence="4 6" id="KW-1133">Transmembrane helix</keyword>
<evidence type="ECO:0008006" key="8">
    <source>
        <dbReference type="Google" id="ProtNLM"/>
    </source>
</evidence>
<dbReference type="InterPro" id="IPR003400">
    <property type="entry name" value="ExbD"/>
</dbReference>
<comment type="subcellular location">
    <subcellularLocation>
        <location evidence="1">Cell membrane</location>
        <topology evidence="1">Single-pass membrane protein</topology>
    </subcellularLocation>
</comment>
<organism evidence="7">
    <name type="scientific">marine sediment metagenome</name>
    <dbReference type="NCBI Taxonomy" id="412755"/>
    <lineage>
        <taxon>unclassified sequences</taxon>
        <taxon>metagenomes</taxon>
        <taxon>ecological metagenomes</taxon>
    </lineage>
</organism>
<accession>X0T1E3</accession>
<reference evidence="7" key="1">
    <citation type="journal article" date="2014" name="Front. Microbiol.">
        <title>High frequency of phylogenetically diverse reductive dehalogenase-homologous genes in deep subseafloor sedimentary metagenomes.</title>
        <authorList>
            <person name="Kawai M."/>
            <person name="Futagami T."/>
            <person name="Toyoda A."/>
            <person name="Takaki Y."/>
            <person name="Nishi S."/>
            <person name="Hori S."/>
            <person name="Arai W."/>
            <person name="Tsubouchi T."/>
            <person name="Morono Y."/>
            <person name="Uchiyama I."/>
            <person name="Ito T."/>
            <person name="Fujiyama A."/>
            <person name="Inagaki F."/>
            <person name="Takami H."/>
        </authorList>
    </citation>
    <scope>NUCLEOTIDE SEQUENCE</scope>
    <source>
        <strain evidence="7">Expedition CK06-06</strain>
    </source>
</reference>
<keyword evidence="5 6" id="KW-0472">Membrane</keyword>
<evidence type="ECO:0000256" key="3">
    <source>
        <dbReference type="ARBA" id="ARBA00022692"/>
    </source>
</evidence>
<keyword evidence="3 6" id="KW-0812">Transmembrane</keyword>
<gene>
    <name evidence="7" type="ORF">S01H1_10211</name>
</gene>
<dbReference type="EMBL" id="BARS01005213">
    <property type="protein sequence ID" value="GAF69885.1"/>
    <property type="molecule type" value="Genomic_DNA"/>
</dbReference>
<evidence type="ECO:0000256" key="2">
    <source>
        <dbReference type="ARBA" id="ARBA00022475"/>
    </source>
</evidence>